<evidence type="ECO:0000313" key="1">
    <source>
        <dbReference type="EMBL" id="RDW95444.1"/>
    </source>
</evidence>
<proteinExistence type="predicted"/>
<dbReference type="AlphaFoldDB" id="A0A371CGB4"/>
<keyword evidence="2" id="KW-1185">Reference proteome</keyword>
<sequence length="84" mass="9919">MTIYWFKECSFCHQGRLIIVYDVTNLRLYLHCEECERGWLDPAEAENAGKGFLTLLESFETEMPSLKMIENMGWLEYVGGRFEE</sequence>
<reference evidence="1 2" key="1">
    <citation type="journal article" date="2013" name="Genome Announc.">
        <title>Genome Sequence of the Polycyclic Aromatic Hydrocarbon-Degrading Bacterium Strain Marinobacter nanhaiticus D15-8WT.</title>
        <authorList>
            <person name="Cui Z."/>
            <person name="Gao W."/>
            <person name="Li Q."/>
            <person name="Xu G."/>
            <person name="Zheng L."/>
        </authorList>
    </citation>
    <scope>NUCLEOTIDE SEQUENCE [LARGE SCALE GENOMIC DNA]</scope>
    <source>
        <strain evidence="1 2">D15-8W</strain>
    </source>
</reference>
<evidence type="ECO:0000313" key="2">
    <source>
        <dbReference type="Proteomes" id="UP000013165"/>
    </source>
</evidence>
<dbReference type="Proteomes" id="UP000013165">
    <property type="component" value="Unassembled WGS sequence"/>
</dbReference>
<accession>A0A371CGB4</accession>
<dbReference type="EMBL" id="APLQ01000011">
    <property type="protein sequence ID" value="RDW95444.1"/>
    <property type="molecule type" value="Genomic_DNA"/>
</dbReference>
<gene>
    <name evidence="1" type="ORF">J057_24260</name>
</gene>
<comment type="caution">
    <text evidence="1">The sequence shown here is derived from an EMBL/GenBank/DDBJ whole genome shotgun (WGS) entry which is preliminary data.</text>
</comment>
<protein>
    <recommendedName>
        <fullName evidence="3">Transcription factor zinc-finger domain-containing protein</fullName>
    </recommendedName>
</protein>
<organism evidence="1 2">
    <name type="scientific">Marinobacter nanhaiticus D15-8W</name>
    <dbReference type="NCBI Taxonomy" id="626887"/>
    <lineage>
        <taxon>Bacteria</taxon>
        <taxon>Pseudomonadati</taxon>
        <taxon>Pseudomonadota</taxon>
        <taxon>Gammaproteobacteria</taxon>
        <taxon>Pseudomonadales</taxon>
        <taxon>Marinobacteraceae</taxon>
        <taxon>Marinobacter</taxon>
    </lineage>
</organism>
<name>A0A371CGB4_9GAMM</name>
<evidence type="ECO:0008006" key="3">
    <source>
        <dbReference type="Google" id="ProtNLM"/>
    </source>
</evidence>